<keyword evidence="6" id="KW-0732">Signal</keyword>
<evidence type="ECO:0000256" key="10">
    <source>
        <dbReference type="ARBA" id="ARBA00023136"/>
    </source>
</evidence>
<dbReference type="PROSITE" id="PS52016">
    <property type="entry name" value="TONB_DEPENDENT_REC_3"/>
    <property type="match status" value="1"/>
</dbReference>
<keyword evidence="8" id="KW-0406">Ion transport</keyword>
<dbReference type="PANTHER" id="PTHR32552">
    <property type="entry name" value="FERRICHROME IRON RECEPTOR-RELATED"/>
    <property type="match status" value="1"/>
</dbReference>
<evidence type="ECO:0000256" key="4">
    <source>
        <dbReference type="ARBA" id="ARBA00022496"/>
    </source>
</evidence>
<comment type="similarity">
    <text evidence="12">Belongs to the TonB-dependent receptor family.</text>
</comment>
<feature type="non-terminal residue" evidence="14">
    <location>
        <position position="1"/>
    </location>
</feature>
<dbReference type="EMBL" id="VDDC01000092">
    <property type="protein sequence ID" value="TNH37487.1"/>
    <property type="molecule type" value="Genomic_DNA"/>
</dbReference>
<evidence type="ECO:0000256" key="5">
    <source>
        <dbReference type="ARBA" id="ARBA00022692"/>
    </source>
</evidence>
<dbReference type="AlphaFoldDB" id="A0A5C4R1F6"/>
<dbReference type="InterPro" id="IPR039426">
    <property type="entry name" value="TonB-dep_rcpt-like"/>
</dbReference>
<evidence type="ECO:0000256" key="7">
    <source>
        <dbReference type="ARBA" id="ARBA00023004"/>
    </source>
</evidence>
<dbReference type="PANTHER" id="PTHR32552:SF68">
    <property type="entry name" value="FERRICHROME OUTER MEMBRANE TRANSPORTER_PHAGE RECEPTOR"/>
    <property type="match status" value="1"/>
</dbReference>
<keyword evidence="15" id="KW-1185">Reference proteome</keyword>
<keyword evidence="10 12" id="KW-0472">Membrane</keyword>
<evidence type="ECO:0000313" key="14">
    <source>
        <dbReference type="EMBL" id="TNH37487.1"/>
    </source>
</evidence>
<comment type="caution">
    <text evidence="14">The sequence shown here is derived from an EMBL/GenBank/DDBJ whole genome shotgun (WGS) entry which is preliminary data.</text>
</comment>
<gene>
    <name evidence="14" type="ORF">FHD67_20060</name>
</gene>
<keyword evidence="14" id="KW-0675">Receptor</keyword>
<keyword evidence="2 12" id="KW-0813">Transport</keyword>
<dbReference type="SUPFAM" id="SSF56935">
    <property type="entry name" value="Porins"/>
    <property type="match status" value="1"/>
</dbReference>
<dbReference type="GO" id="GO:0009279">
    <property type="term" value="C:cell outer membrane"/>
    <property type="evidence" value="ECO:0007669"/>
    <property type="project" value="UniProtKB-SubCell"/>
</dbReference>
<evidence type="ECO:0000256" key="11">
    <source>
        <dbReference type="ARBA" id="ARBA00023237"/>
    </source>
</evidence>
<dbReference type="Proteomes" id="UP000304880">
    <property type="component" value="Unassembled WGS sequence"/>
</dbReference>
<evidence type="ECO:0000256" key="2">
    <source>
        <dbReference type="ARBA" id="ARBA00022448"/>
    </source>
</evidence>
<dbReference type="RefSeq" id="WP_139599841.1">
    <property type="nucleotide sequence ID" value="NZ_VDDC01000092.1"/>
</dbReference>
<dbReference type="InterPro" id="IPR000531">
    <property type="entry name" value="Beta-barrel_TonB"/>
</dbReference>
<dbReference type="InterPro" id="IPR036942">
    <property type="entry name" value="Beta-barrel_TonB_sf"/>
</dbReference>
<evidence type="ECO:0000256" key="9">
    <source>
        <dbReference type="ARBA" id="ARBA00023077"/>
    </source>
</evidence>
<name>A0A5C4R1F6_9RHOB</name>
<evidence type="ECO:0000256" key="3">
    <source>
        <dbReference type="ARBA" id="ARBA00022452"/>
    </source>
</evidence>
<proteinExistence type="inferred from homology"/>
<dbReference type="Gene3D" id="2.40.170.20">
    <property type="entry name" value="TonB-dependent receptor, beta-barrel domain"/>
    <property type="match status" value="1"/>
</dbReference>
<dbReference type="Pfam" id="PF00593">
    <property type="entry name" value="TonB_dep_Rec_b-barrel"/>
    <property type="match status" value="1"/>
</dbReference>
<evidence type="ECO:0000256" key="1">
    <source>
        <dbReference type="ARBA" id="ARBA00004571"/>
    </source>
</evidence>
<evidence type="ECO:0000256" key="8">
    <source>
        <dbReference type="ARBA" id="ARBA00023065"/>
    </source>
</evidence>
<sequence>NIDTGDRDLVGEIRVKGLDLEAKAELTPDVAVTASYSYADSEVLRSDPIFGTPVTGNAVGIVPRHAASLWVDYTVPGAGNRGDMTFGLGARYTGTYFFATQNDTGRSEAVVLLDAAYSYDVTDRTELSLNIHNLADEQHVVGRGSADYYNPGRSVSATLRHRW</sequence>
<feature type="domain" description="TonB-dependent receptor-like beta-barrel" evidence="13">
    <location>
        <begin position="10"/>
        <end position="134"/>
    </location>
</feature>
<evidence type="ECO:0000256" key="6">
    <source>
        <dbReference type="ARBA" id="ARBA00022729"/>
    </source>
</evidence>
<comment type="subcellular location">
    <subcellularLocation>
        <location evidence="1 12">Cell outer membrane</location>
        <topology evidence="1 12">Multi-pass membrane protein</topology>
    </subcellularLocation>
</comment>
<keyword evidence="5 12" id="KW-0812">Transmembrane</keyword>
<keyword evidence="3 12" id="KW-1134">Transmembrane beta strand</keyword>
<evidence type="ECO:0000256" key="12">
    <source>
        <dbReference type="PROSITE-ProRule" id="PRU01360"/>
    </source>
</evidence>
<accession>A0A5C4R1F6</accession>
<protein>
    <submittedName>
        <fullName evidence="14">TonB-dependent receptor</fullName>
    </submittedName>
</protein>
<evidence type="ECO:0000259" key="13">
    <source>
        <dbReference type="Pfam" id="PF00593"/>
    </source>
</evidence>
<organism evidence="14 15">
    <name type="scientific">Paracoccus haeundaensis</name>
    <dbReference type="NCBI Taxonomy" id="225362"/>
    <lineage>
        <taxon>Bacteria</taxon>
        <taxon>Pseudomonadati</taxon>
        <taxon>Pseudomonadota</taxon>
        <taxon>Alphaproteobacteria</taxon>
        <taxon>Rhodobacterales</taxon>
        <taxon>Paracoccaceae</taxon>
        <taxon>Paracoccus</taxon>
    </lineage>
</organism>
<dbReference type="GO" id="GO:0015344">
    <property type="term" value="F:siderophore uptake transmembrane transporter activity"/>
    <property type="evidence" value="ECO:0007669"/>
    <property type="project" value="TreeGrafter"/>
</dbReference>
<keyword evidence="11 12" id="KW-0998">Cell outer membrane</keyword>
<evidence type="ECO:0000313" key="15">
    <source>
        <dbReference type="Proteomes" id="UP000304880"/>
    </source>
</evidence>
<keyword evidence="9" id="KW-0798">TonB box</keyword>
<keyword evidence="4" id="KW-0410">Iron transport</keyword>
<reference evidence="14 15" key="1">
    <citation type="submission" date="2019-06" db="EMBL/GenBank/DDBJ databases">
        <authorList>
            <person name="Li J."/>
        </authorList>
    </citation>
    <scope>NUCLEOTIDE SEQUENCE [LARGE SCALE GENOMIC DNA]</scope>
    <source>
        <strain evidence="14 15">CGMCC 1.8012</strain>
    </source>
</reference>
<keyword evidence="7" id="KW-0408">Iron</keyword>